<dbReference type="Gene3D" id="3.30.70.1070">
    <property type="entry name" value="Sporulation related repeat"/>
    <property type="match status" value="1"/>
</dbReference>
<proteinExistence type="predicted"/>
<dbReference type="EMBL" id="JADCKQ010000002">
    <property type="protein sequence ID" value="MBI1492586.1"/>
    <property type="molecule type" value="Genomic_DNA"/>
</dbReference>
<keyword evidence="1" id="KW-0732">Signal</keyword>
<accession>A0A8J7ILK0</accession>
<evidence type="ECO:0000313" key="4">
    <source>
        <dbReference type="Proteomes" id="UP000640583"/>
    </source>
</evidence>
<gene>
    <name evidence="3" type="ORF">H1D41_02940</name>
</gene>
<evidence type="ECO:0000313" key="3">
    <source>
        <dbReference type="EMBL" id="MBI1492586.1"/>
    </source>
</evidence>
<dbReference type="Proteomes" id="UP000640583">
    <property type="component" value="Unassembled WGS sequence"/>
</dbReference>
<dbReference type="InterPro" id="IPR007730">
    <property type="entry name" value="SPOR-like_dom"/>
</dbReference>
<protein>
    <submittedName>
        <fullName evidence="3">SPOR domain-containing protein</fullName>
    </submittedName>
</protein>
<dbReference type="GO" id="GO:0042834">
    <property type="term" value="F:peptidoglycan binding"/>
    <property type="evidence" value="ECO:0007669"/>
    <property type="project" value="InterPro"/>
</dbReference>
<comment type="caution">
    <text evidence="3">The sequence shown here is derived from an EMBL/GenBank/DDBJ whole genome shotgun (WGS) entry which is preliminary data.</text>
</comment>
<dbReference type="PROSITE" id="PS51257">
    <property type="entry name" value="PROKAR_LIPOPROTEIN"/>
    <property type="match status" value="1"/>
</dbReference>
<name>A0A8J7ILK0_9RHOB</name>
<feature type="chain" id="PRO_5035177799" evidence="1">
    <location>
        <begin position="25"/>
        <end position="289"/>
    </location>
</feature>
<feature type="domain" description="SPOR" evidence="2">
    <location>
        <begin position="210"/>
        <end position="289"/>
    </location>
</feature>
<dbReference type="AlphaFoldDB" id="A0A8J7ILK0"/>
<dbReference type="SUPFAM" id="SSF110997">
    <property type="entry name" value="Sporulation related repeat"/>
    <property type="match status" value="1"/>
</dbReference>
<organism evidence="3 4">
    <name type="scientific">Halocynthiibacter styelae</name>
    <dbReference type="NCBI Taxonomy" id="2761955"/>
    <lineage>
        <taxon>Bacteria</taxon>
        <taxon>Pseudomonadati</taxon>
        <taxon>Pseudomonadota</taxon>
        <taxon>Alphaproteobacteria</taxon>
        <taxon>Rhodobacterales</taxon>
        <taxon>Paracoccaceae</taxon>
        <taxon>Halocynthiibacter</taxon>
    </lineage>
</organism>
<evidence type="ECO:0000259" key="2">
    <source>
        <dbReference type="PROSITE" id="PS51724"/>
    </source>
</evidence>
<dbReference type="PROSITE" id="PS51724">
    <property type="entry name" value="SPOR"/>
    <property type="match status" value="1"/>
</dbReference>
<dbReference type="Pfam" id="PF05036">
    <property type="entry name" value="SPOR"/>
    <property type="match status" value="1"/>
</dbReference>
<keyword evidence="4" id="KW-1185">Reference proteome</keyword>
<sequence>MTGNNKIYFSKASALILSSTLLLSACMEGDGFNPFKPRDTAETEQATQAAVTRTVERDVEAPDVFQKSDRGLWDGRPSLGGVWIAHEDVSEPERVIIRNEADGKFVVGALFRRERLTPGPEFQVSSAAAEALGMLAGQPANLQVTALRREEIVETTEPAPGDLAIPEAEEIEETTLDPIAAAAAAIDGAGDTAAVTTSAPVAEVPATAAASSLSKPYIQIGIFSVEANADSTAASMRDAGVSADVRTLTSNGREFWRVVVGPSATSSDRAALLNKVKEMGFADAYFVTR</sequence>
<feature type="signal peptide" evidence="1">
    <location>
        <begin position="1"/>
        <end position="24"/>
    </location>
</feature>
<evidence type="ECO:0000256" key="1">
    <source>
        <dbReference type="SAM" id="SignalP"/>
    </source>
</evidence>
<reference evidence="3" key="1">
    <citation type="submission" date="2020-10" db="EMBL/GenBank/DDBJ databases">
        <title>Paenihalocynthiibacter styelae gen. nov., sp. nov., isolated from stalked sea squirt Styela clava.</title>
        <authorList>
            <person name="Kim Y.-O."/>
            <person name="Yoon J.-H."/>
        </authorList>
    </citation>
    <scope>NUCLEOTIDE SEQUENCE</scope>
    <source>
        <strain evidence="3">MYP1-1</strain>
    </source>
</reference>
<dbReference type="InterPro" id="IPR036680">
    <property type="entry name" value="SPOR-like_sf"/>
</dbReference>